<keyword evidence="2" id="KW-1185">Reference proteome</keyword>
<dbReference type="AlphaFoldDB" id="V4P3F4"/>
<gene>
    <name evidence="1" type="ORF">ABENE_15815</name>
</gene>
<dbReference type="Proteomes" id="UP000017837">
    <property type="component" value="Unassembled WGS sequence"/>
</dbReference>
<comment type="caution">
    <text evidence="1">The sequence shown here is derived from an EMBL/GenBank/DDBJ whole genome shotgun (WGS) entry which is preliminary data.</text>
</comment>
<evidence type="ECO:0000313" key="2">
    <source>
        <dbReference type="Proteomes" id="UP000017837"/>
    </source>
</evidence>
<name>V4P3F4_9CAUL</name>
<organism evidence="1 2">
    <name type="scientific">Asticcacaulis benevestitus DSM 16100 = ATCC BAA-896</name>
    <dbReference type="NCBI Taxonomy" id="1121022"/>
    <lineage>
        <taxon>Bacteria</taxon>
        <taxon>Pseudomonadati</taxon>
        <taxon>Pseudomonadota</taxon>
        <taxon>Alphaproteobacteria</taxon>
        <taxon>Caulobacterales</taxon>
        <taxon>Caulobacteraceae</taxon>
        <taxon>Asticcacaulis</taxon>
    </lineage>
</organism>
<proteinExistence type="predicted"/>
<accession>V4P3F4</accession>
<reference evidence="1 2" key="1">
    <citation type="journal article" date="2014" name="Nature">
        <title>Sequential evolution of bacterial morphology by co-option of a developmental regulator.</title>
        <authorList>
            <person name="Jiang C."/>
            <person name="Brown P.J."/>
            <person name="Ducret A."/>
            <person name="Brun Y.V."/>
        </authorList>
    </citation>
    <scope>NUCLEOTIDE SEQUENCE [LARGE SCALE GENOMIC DNA]</scope>
    <source>
        <strain evidence="1 2">DSM 16100</strain>
    </source>
</reference>
<dbReference type="PATRIC" id="fig|1121022.4.peg.3217"/>
<dbReference type="EMBL" id="AWGB01000037">
    <property type="protein sequence ID" value="ESQ88512.1"/>
    <property type="molecule type" value="Genomic_DNA"/>
</dbReference>
<sequence>MTYKETLRAQVRSVFFVLERGRGGRNFVNCVKAEMVVCSLQDKKSNQALLIDAGVYSFALLAAGADAKAVKPSA</sequence>
<protein>
    <submittedName>
        <fullName evidence="1">Uncharacterized protein</fullName>
    </submittedName>
</protein>
<evidence type="ECO:0000313" key="1">
    <source>
        <dbReference type="EMBL" id="ESQ88512.1"/>
    </source>
</evidence>